<dbReference type="InterPro" id="IPR004942">
    <property type="entry name" value="Roadblock/LAMTOR2_dom"/>
</dbReference>
<dbReference type="EMBL" id="BOMG01000056">
    <property type="protein sequence ID" value="GID56087.1"/>
    <property type="molecule type" value="Genomic_DNA"/>
</dbReference>
<keyword evidence="3" id="KW-1185">Reference proteome</keyword>
<organism evidence="2 3">
    <name type="scientific">Actinoplanes couchii</name>
    <dbReference type="NCBI Taxonomy" id="403638"/>
    <lineage>
        <taxon>Bacteria</taxon>
        <taxon>Bacillati</taxon>
        <taxon>Actinomycetota</taxon>
        <taxon>Actinomycetes</taxon>
        <taxon>Micromonosporales</taxon>
        <taxon>Micromonosporaceae</taxon>
        <taxon>Actinoplanes</taxon>
    </lineage>
</organism>
<sequence>MTTLPTMQDMGWLLSNFADSVGGIAHVVAVSADGILLASSRDLPADRADQLAAITCGVVSLTDGASRMFNAGTVQQTIIEMDSGYLFLMSISDGSSMAVLAARNADVGQVGYEMALLVERVGAALSPEARQAVSSH</sequence>
<dbReference type="InterPro" id="IPR053141">
    <property type="entry name" value="Mycobact_SerProt_Inhib_Rv3364c"/>
</dbReference>
<dbReference type="Proteomes" id="UP000612282">
    <property type="component" value="Unassembled WGS sequence"/>
</dbReference>
<feature type="domain" description="Roadblock/LAMTOR2" evidence="1">
    <location>
        <begin position="11"/>
        <end position="101"/>
    </location>
</feature>
<name>A0ABQ3XC39_9ACTN</name>
<dbReference type="PANTHER" id="PTHR36222">
    <property type="entry name" value="SERINE PROTEASE INHIBITOR RV3364C"/>
    <property type="match status" value="1"/>
</dbReference>
<comment type="caution">
    <text evidence="2">The sequence shown here is derived from an EMBL/GenBank/DDBJ whole genome shotgun (WGS) entry which is preliminary data.</text>
</comment>
<protein>
    <submittedName>
        <fullName evidence="2">Dynein regulation protein LC7</fullName>
    </submittedName>
</protein>
<dbReference type="Pfam" id="PF03259">
    <property type="entry name" value="Robl_LC7"/>
    <property type="match status" value="1"/>
</dbReference>
<dbReference type="PANTHER" id="PTHR36222:SF1">
    <property type="entry name" value="SERINE PROTEASE INHIBITOR RV3364C"/>
    <property type="match status" value="1"/>
</dbReference>
<evidence type="ECO:0000313" key="3">
    <source>
        <dbReference type="Proteomes" id="UP000612282"/>
    </source>
</evidence>
<gene>
    <name evidence="2" type="ORF">Aco03nite_044910</name>
</gene>
<proteinExistence type="predicted"/>
<evidence type="ECO:0000259" key="1">
    <source>
        <dbReference type="SMART" id="SM00960"/>
    </source>
</evidence>
<dbReference type="Gene3D" id="3.30.450.30">
    <property type="entry name" value="Dynein light chain 2a, cytoplasmic"/>
    <property type="match status" value="1"/>
</dbReference>
<evidence type="ECO:0000313" key="2">
    <source>
        <dbReference type="EMBL" id="GID56087.1"/>
    </source>
</evidence>
<accession>A0ABQ3XC39</accession>
<dbReference type="SMART" id="SM00960">
    <property type="entry name" value="Robl_LC7"/>
    <property type="match status" value="1"/>
</dbReference>
<reference evidence="2 3" key="1">
    <citation type="submission" date="2021-01" db="EMBL/GenBank/DDBJ databases">
        <title>Whole genome shotgun sequence of Actinoplanes couchii NBRC 106145.</title>
        <authorList>
            <person name="Komaki H."/>
            <person name="Tamura T."/>
        </authorList>
    </citation>
    <scope>NUCLEOTIDE SEQUENCE [LARGE SCALE GENOMIC DNA]</scope>
    <source>
        <strain evidence="2 3">NBRC 106145</strain>
    </source>
</reference>
<dbReference type="SUPFAM" id="SSF103196">
    <property type="entry name" value="Roadblock/LC7 domain"/>
    <property type="match status" value="1"/>
</dbReference>